<dbReference type="EMBL" id="JACEIK010000454">
    <property type="protein sequence ID" value="MCD7457373.1"/>
    <property type="molecule type" value="Genomic_DNA"/>
</dbReference>
<protein>
    <submittedName>
        <fullName evidence="1">Uncharacterized protein</fullName>
    </submittedName>
</protein>
<gene>
    <name evidence="1" type="ORF">HAX54_034970</name>
</gene>
<name>A0ABS8SEP9_DATST</name>
<reference evidence="1 2" key="1">
    <citation type="journal article" date="2021" name="BMC Genomics">
        <title>Datura genome reveals duplications of psychoactive alkaloid biosynthetic genes and high mutation rate following tissue culture.</title>
        <authorList>
            <person name="Rajewski A."/>
            <person name="Carter-House D."/>
            <person name="Stajich J."/>
            <person name="Litt A."/>
        </authorList>
    </citation>
    <scope>NUCLEOTIDE SEQUENCE [LARGE SCALE GENOMIC DNA]</scope>
    <source>
        <strain evidence="1">AR-01</strain>
    </source>
</reference>
<dbReference type="Proteomes" id="UP000823775">
    <property type="component" value="Unassembled WGS sequence"/>
</dbReference>
<evidence type="ECO:0000313" key="1">
    <source>
        <dbReference type="EMBL" id="MCD7457373.1"/>
    </source>
</evidence>
<proteinExistence type="predicted"/>
<evidence type="ECO:0000313" key="2">
    <source>
        <dbReference type="Proteomes" id="UP000823775"/>
    </source>
</evidence>
<keyword evidence="2" id="KW-1185">Reference proteome</keyword>
<organism evidence="1 2">
    <name type="scientific">Datura stramonium</name>
    <name type="common">Jimsonweed</name>
    <name type="synonym">Common thornapple</name>
    <dbReference type="NCBI Taxonomy" id="4076"/>
    <lineage>
        <taxon>Eukaryota</taxon>
        <taxon>Viridiplantae</taxon>
        <taxon>Streptophyta</taxon>
        <taxon>Embryophyta</taxon>
        <taxon>Tracheophyta</taxon>
        <taxon>Spermatophyta</taxon>
        <taxon>Magnoliopsida</taxon>
        <taxon>eudicotyledons</taxon>
        <taxon>Gunneridae</taxon>
        <taxon>Pentapetalae</taxon>
        <taxon>asterids</taxon>
        <taxon>lamiids</taxon>
        <taxon>Solanales</taxon>
        <taxon>Solanaceae</taxon>
        <taxon>Solanoideae</taxon>
        <taxon>Datureae</taxon>
        <taxon>Datura</taxon>
    </lineage>
</organism>
<comment type="caution">
    <text evidence="1">The sequence shown here is derived from an EMBL/GenBank/DDBJ whole genome shotgun (WGS) entry which is preliminary data.</text>
</comment>
<accession>A0ABS8SEP9</accession>
<sequence length="107" mass="12181">MFQLLGRNLNEELVEMMRFQGWEHFFDLPITEFYERLVCTEDEGCVGVQSMILGLIEAQQCATEEVDHLLMLLAQKEAKIALLKVAHMFKGIVGEPGAVLDLQRKNA</sequence>